<sequence>MLDDPNAPPLPGTELAGSLATKVVSDCVQGQETKISYFRNSRNFCRMLLELGGKTLNSSPTSGFSFPPATEETEFAGVGAPKVVTEGILVWGTRISIWLSETPLT</sequence>
<name>A0A8X7BBN8_TRICX</name>
<protein>
    <submittedName>
        <fullName evidence="1">Uncharacterized protein</fullName>
    </submittedName>
</protein>
<dbReference type="Proteomes" id="UP000887159">
    <property type="component" value="Unassembled WGS sequence"/>
</dbReference>
<organism evidence="1 2">
    <name type="scientific">Trichonephila clavipes</name>
    <name type="common">Golden silk orbweaver</name>
    <name type="synonym">Nephila clavipes</name>
    <dbReference type="NCBI Taxonomy" id="2585209"/>
    <lineage>
        <taxon>Eukaryota</taxon>
        <taxon>Metazoa</taxon>
        <taxon>Ecdysozoa</taxon>
        <taxon>Arthropoda</taxon>
        <taxon>Chelicerata</taxon>
        <taxon>Arachnida</taxon>
        <taxon>Araneae</taxon>
        <taxon>Araneomorphae</taxon>
        <taxon>Entelegynae</taxon>
        <taxon>Araneoidea</taxon>
        <taxon>Nephilidae</taxon>
        <taxon>Trichonephila</taxon>
    </lineage>
</organism>
<evidence type="ECO:0000313" key="2">
    <source>
        <dbReference type="Proteomes" id="UP000887159"/>
    </source>
</evidence>
<gene>
    <name evidence="1" type="ORF">TNCV_1915981</name>
</gene>
<evidence type="ECO:0000313" key="1">
    <source>
        <dbReference type="EMBL" id="GFY25848.1"/>
    </source>
</evidence>
<reference evidence="1" key="1">
    <citation type="submission" date="2020-08" db="EMBL/GenBank/DDBJ databases">
        <title>Multicomponent nature underlies the extraordinary mechanical properties of spider dragline silk.</title>
        <authorList>
            <person name="Kono N."/>
            <person name="Nakamura H."/>
            <person name="Mori M."/>
            <person name="Yoshida Y."/>
            <person name="Ohtoshi R."/>
            <person name="Malay A.D."/>
            <person name="Moran D.A.P."/>
            <person name="Tomita M."/>
            <person name="Numata K."/>
            <person name="Arakawa K."/>
        </authorList>
    </citation>
    <scope>NUCLEOTIDE SEQUENCE</scope>
</reference>
<dbReference type="EMBL" id="BMAU01021373">
    <property type="protein sequence ID" value="GFY25848.1"/>
    <property type="molecule type" value="Genomic_DNA"/>
</dbReference>
<dbReference type="AlphaFoldDB" id="A0A8X7BBN8"/>
<keyword evidence="2" id="KW-1185">Reference proteome</keyword>
<proteinExistence type="predicted"/>
<comment type="caution">
    <text evidence="1">The sequence shown here is derived from an EMBL/GenBank/DDBJ whole genome shotgun (WGS) entry which is preliminary data.</text>
</comment>
<accession>A0A8X7BBN8</accession>